<protein>
    <submittedName>
        <fullName evidence="2">Uncharacterized protein</fullName>
    </submittedName>
</protein>
<keyword evidence="1" id="KW-1133">Transmembrane helix</keyword>
<dbReference type="Proteomes" id="UP001367508">
    <property type="component" value="Unassembled WGS sequence"/>
</dbReference>
<organism evidence="2 3">
    <name type="scientific">Canavalia gladiata</name>
    <name type="common">Sword bean</name>
    <name type="synonym">Dolichos gladiatus</name>
    <dbReference type="NCBI Taxonomy" id="3824"/>
    <lineage>
        <taxon>Eukaryota</taxon>
        <taxon>Viridiplantae</taxon>
        <taxon>Streptophyta</taxon>
        <taxon>Embryophyta</taxon>
        <taxon>Tracheophyta</taxon>
        <taxon>Spermatophyta</taxon>
        <taxon>Magnoliopsida</taxon>
        <taxon>eudicotyledons</taxon>
        <taxon>Gunneridae</taxon>
        <taxon>Pentapetalae</taxon>
        <taxon>rosids</taxon>
        <taxon>fabids</taxon>
        <taxon>Fabales</taxon>
        <taxon>Fabaceae</taxon>
        <taxon>Papilionoideae</taxon>
        <taxon>50 kb inversion clade</taxon>
        <taxon>NPAAA clade</taxon>
        <taxon>indigoferoid/millettioid clade</taxon>
        <taxon>Phaseoleae</taxon>
        <taxon>Canavalia</taxon>
    </lineage>
</organism>
<keyword evidence="3" id="KW-1185">Reference proteome</keyword>
<reference evidence="2 3" key="1">
    <citation type="submission" date="2024-01" db="EMBL/GenBank/DDBJ databases">
        <title>The genomes of 5 underutilized Papilionoideae crops provide insights into root nodulation and disease resistanc.</title>
        <authorList>
            <person name="Jiang F."/>
        </authorList>
    </citation>
    <scope>NUCLEOTIDE SEQUENCE [LARGE SCALE GENOMIC DNA]</scope>
    <source>
        <strain evidence="2">LVBAO_FW01</strain>
        <tissue evidence="2">Leaves</tissue>
    </source>
</reference>
<dbReference type="AlphaFoldDB" id="A0AAN9MQF0"/>
<keyword evidence="1" id="KW-0812">Transmembrane</keyword>
<evidence type="ECO:0000313" key="2">
    <source>
        <dbReference type="EMBL" id="KAK7358136.1"/>
    </source>
</evidence>
<dbReference type="EMBL" id="JAYMYQ010000001">
    <property type="protein sequence ID" value="KAK7358136.1"/>
    <property type="molecule type" value="Genomic_DNA"/>
</dbReference>
<gene>
    <name evidence="2" type="ORF">VNO77_00057</name>
</gene>
<keyword evidence="1" id="KW-0472">Membrane</keyword>
<proteinExistence type="predicted"/>
<comment type="caution">
    <text evidence="2">The sequence shown here is derived from an EMBL/GenBank/DDBJ whole genome shotgun (WGS) entry which is preliminary data.</text>
</comment>
<feature type="transmembrane region" description="Helical" evidence="1">
    <location>
        <begin position="6"/>
        <end position="27"/>
    </location>
</feature>
<evidence type="ECO:0000256" key="1">
    <source>
        <dbReference type="SAM" id="Phobius"/>
    </source>
</evidence>
<sequence>MDARSFVMFSFICLFILYGSSALVLYLSLRLSWIYLCYVTENGMIYRYRYNVKCNVKKTKKNKELYLVVSATAEFRKLKLSWTHARELHQ</sequence>
<accession>A0AAN9MQF0</accession>
<evidence type="ECO:0000313" key="3">
    <source>
        <dbReference type="Proteomes" id="UP001367508"/>
    </source>
</evidence>
<name>A0AAN9MQF0_CANGL</name>